<evidence type="ECO:0000256" key="1">
    <source>
        <dbReference type="SAM" id="MobiDB-lite"/>
    </source>
</evidence>
<dbReference type="AlphaFoldDB" id="A0A9N9WQG6"/>
<gene>
    <name evidence="2" type="ORF">CHIRRI_LOCUS4784</name>
</gene>
<proteinExistence type="predicted"/>
<dbReference type="OrthoDB" id="6418155at2759"/>
<accession>A0A9N9WQG6</accession>
<name>A0A9N9WQG6_9DIPT</name>
<feature type="region of interest" description="Disordered" evidence="1">
    <location>
        <begin position="276"/>
        <end position="306"/>
    </location>
</feature>
<evidence type="ECO:0000313" key="2">
    <source>
        <dbReference type="EMBL" id="CAG9801864.1"/>
    </source>
</evidence>
<keyword evidence="3" id="KW-1185">Reference proteome</keyword>
<organism evidence="2 3">
    <name type="scientific">Chironomus riparius</name>
    <dbReference type="NCBI Taxonomy" id="315576"/>
    <lineage>
        <taxon>Eukaryota</taxon>
        <taxon>Metazoa</taxon>
        <taxon>Ecdysozoa</taxon>
        <taxon>Arthropoda</taxon>
        <taxon>Hexapoda</taxon>
        <taxon>Insecta</taxon>
        <taxon>Pterygota</taxon>
        <taxon>Neoptera</taxon>
        <taxon>Endopterygota</taxon>
        <taxon>Diptera</taxon>
        <taxon>Nematocera</taxon>
        <taxon>Chironomoidea</taxon>
        <taxon>Chironomidae</taxon>
        <taxon>Chironominae</taxon>
        <taxon>Chironomus</taxon>
    </lineage>
</organism>
<sequence>MDFIQLIENNACLKAYFTEFPKKLKKLACEGNMIKFSEKKIEVDPEQLGEYLASNASIFPIKTVMDFFETLHVLQFRKTCSTRNKISYFFVHPKFGKNSIIFDDFYKEEIDMNIKELKNTKRMSPIHYIELFDRLIRMNNTKKIKISRLEFTRLKLQYVLQRKIDLIKYAEDVVDHNIEEPAYTKNNEIAGYYGNVEIDTLKKVFCNYFPIYQTSVEEPMDIDPPTVVTQAVEQLIAINQANEQPVDTEMPNEHDPASQDIIVDVCSLPEVRKYEEPMQSKVIDDEDKENQPPPKKKRRCKTFPGKISTKETNDALTFLENEVGAMSSNI</sequence>
<evidence type="ECO:0000313" key="3">
    <source>
        <dbReference type="Proteomes" id="UP001153620"/>
    </source>
</evidence>
<reference evidence="2" key="1">
    <citation type="submission" date="2022-01" db="EMBL/GenBank/DDBJ databases">
        <authorList>
            <person name="King R."/>
        </authorList>
    </citation>
    <scope>NUCLEOTIDE SEQUENCE</scope>
</reference>
<protein>
    <submittedName>
        <fullName evidence="2">Uncharacterized protein</fullName>
    </submittedName>
</protein>
<reference evidence="2" key="2">
    <citation type="submission" date="2022-10" db="EMBL/GenBank/DDBJ databases">
        <authorList>
            <consortium name="ENA_rothamsted_submissions"/>
            <consortium name="culmorum"/>
            <person name="King R."/>
        </authorList>
    </citation>
    <scope>NUCLEOTIDE SEQUENCE</scope>
</reference>
<dbReference type="EMBL" id="OU895878">
    <property type="protein sequence ID" value="CAG9801864.1"/>
    <property type="molecule type" value="Genomic_DNA"/>
</dbReference>
<dbReference type="Proteomes" id="UP001153620">
    <property type="component" value="Chromosome 2"/>
</dbReference>